<dbReference type="EMBL" id="MK697706">
    <property type="protein sequence ID" value="QHR92769.1"/>
    <property type="molecule type" value="Genomic_DNA"/>
</dbReference>
<sequence length="61" mass="6815">MLSIAIVFFQYEMNTCHMTYFLSYLPHDKDAQAGSTKRRGCPRQGSTVGRGAEPISFILAT</sequence>
<proteinExistence type="predicted"/>
<gene>
    <name evidence="2" type="primary">orf06871</name>
    <name evidence="2" type="ORF">Q903MT_gene6817</name>
</gene>
<evidence type="ECO:0000256" key="1">
    <source>
        <dbReference type="SAM" id="MobiDB-lite"/>
    </source>
</evidence>
<protein>
    <submittedName>
        <fullName evidence="2">Uncharacterized protein</fullName>
    </submittedName>
</protein>
<dbReference type="AlphaFoldDB" id="A0A6B9XXJ8"/>
<accession>A0A6B9XXJ8</accession>
<evidence type="ECO:0000313" key="2">
    <source>
        <dbReference type="EMBL" id="QHR92769.1"/>
    </source>
</evidence>
<name>A0A6B9XXJ8_PICSI</name>
<reference evidence="2" key="1">
    <citation type="submission" date="2019-03" db="EMBL/GenBank/DDBJ databases">
        <title>Largest Complete Mitochondrial Genome of a Gymnosperm, Sitka Spruce (Picea sitchensis), Indicates Complex Physical Structure.</title>
        <authorList>
            <person name="Jackman S.D."/>
            <person name="Coombe L."/>
            <person name="Warren R."/>
            <person name="Kirk H."/>
            <person name="Trinh E."/>
            <person name="McLeod T."/>
            <person name="Pleasance S."/>
            <person name="Pandoh P."/>
            <person name="Zhao Y."/>
            <person name="Coope R."/>
            <person name="Bousquet J."/>
            <person name="Bohlmann J.C."/>
            <person name="Jones S.J.M."/>
            <person name="Birol I."/>
        </authorList>
    </citation>
    <scope>NUCLEOTIDE SEQUENCE</scope>
    <source>
        <strain evidence="2">Q903</strain>
    </source>
</reference>
<feature type="region of interest" description="Disordered" evidence="1">
    <location>
        <begin position="32"/>
        <end position="61"/>
    </location>
</feature>
<keyword evidence="2" id="KW-0496">Mitochondrion</keyword>
<geneLocation type="mitochondrion" evidence="2"/>
<organism evidence="2">
    <name type="scientific">Picea sitchensis</name>
    <name type="common">Sitka spruce</name>
    <name type="synonym">Pinus sitchensis</name>
    <dbReference type="NCBI Taxonomy" id="3332"/>
    <lineage>
        <taxon>Eukaryota</taxon>
        <taxon>Viridiplantae</taxon>
        <taxon>Streptophyta</taxon>
        <taxon>Embryophyta</taxon>
        <taxon>Tracheophyta</taxon>
        <taxon>Spermatophyta</taxon>
        <taxon>Pinopsida</taxon>
        <taxon>Pinidae</taxon>
        <taxon>Conifers I</taxon>
        <taxon>Pinales</taxon>
        <taxon>Pinaceae</taxon>
        <taxon>Picea</taxon>
    </lineage>
</organism>